<comment type="caution">
    <text evidence="2">The sequence shown here is derived from an EMBL/GenBank/DDBJ whole genome shotgun (WGS) entry which is preliminary data.</text>
</comment>
<gene>
    <name evidence="2" type="ORF">FHX41_1605</name>
</gene>
<evidence type="ECO:0000256" key="1">
    <source>
        <dbReference type="SAM" id="SignalP"/>
    </source>
</evidence>
<evidence type="ECO:0000313" key="3">
    <source>
        <dbReference type="Proteomes" id="UP000316706"/>
    </source>
</evidence>
<accession>A0A543IBS0</accession>
<name>A0A543IBS0_9ACTN</name>
<dbReference type="AlphaFoldDB" id="A0A543IBS0"/>
<dbReference type="Proteomes" id="UP000316706">
    <property type="component" value="Unassembled WGS sequence"/>
</dbReference>
<sequence>MGRPAHPLVRLVRVPSRRSGALPLVTVSVLAASALAAGAAAVPVSARETGRTETPVASGSPVTEVRESVVRVKIPLPASAGPRPEACDWLSYLRYRHEDGPAASADADRILVAQPGIFEGAGAFDGVARNTVAAAAAKGRYIEFWALDRRSNCLEDRTGVLAGLRAGDVRLAVDYYYRRKEVDGRRFAGYRTNDQVEWLQHVGLEQTVRDQYDLMVRELPDRRARKEKMLCGGHSLGGVLTAYFAEWDFDGNHATTADAGHNQCSGYFALDSRIRKGLPGMGGELPAEWVPLVELGAGAVRAGLESGVVPRALSAPAVVNTETMNLLSIAGLAANLDPDGESELATYVPSGFNQDWTYRLLFSKDYPTFFKGSPTVKDFRFTNAAALGGLLDDNSQPLAFMQASVGFWDGGKIVDKEFPAPNNLEDIGLGGPAQLLGTEKKAIPDEPGGPLFTWRNYDRVGAPDDPVHRSKDGTPFTSAGKEVTDIAQLARSLSEHPLDFTEHYFPTKLITDIALSGAPGIADDAVHEGGITANPTLNLLAGDGLGFGDPQPGDVVASGYQHIDVLTASAVQNDGRPEPVSTNLAAFATG</sequence>
<dbReference type="EMBL" id="VFPO01000001">
    <property type="protein sequence ID" value="TQM67980.1"/>
    <property type="molecule type" value="Genomic_DNA"/>
</dbReference>
<proteinExistence type="predicted"/>
<protein>
    <recommendedName>
        <fullName evidence="4">Alpha/beta hydrolase family protein</fullName>
    </recommendedName>
</protein>
<evidence type="ECO:0008006" key="4">
    <source>
        <dbReference type="Google" id="ProtNLM"/>
    </source>
</evidence>
<organism evidence="2 3">
    <name type="scientific">Actinomadura hallensis</name>
    <dbReference type="NCBI Taxonomy" id="337895"/>
    <lineage>
        <taxon>Bacteria</taxon>
        <taxon>Bacillati</taxon>
        <taxon>Actinomycetota</taxon>
        <taxon>Actinomycetes</taxon>
        <taxon>Streptosporangiales</taxon>
        <taxon>Thermomonosporaceae</taxon>
        <taxon>Actinomadura</taxon>
    </lineage>
</organism>
<reference evidence="2 3" key="1">
    <citation type="submission" date="2019-06" db="EMBL/GenBank/DDBJ databases">
        <title>Sequencing the genomes of 1000 actinobacteria strains.</title>
        <authorList>
            <person name="Klenk H.-P."/>
        </authorList>
    </citation>
    <scope>NUCLEOTIDE SEQUENCE [LARGE SCALE GENOMIC DNA]</scope>
    <source>
        <strain evidence="2 3">DSM 45043</strain>
    </source>
</reference>
<evidence type="ECO:0000313" key="2">
    <source>
        <dbReference type="EMBL" id="TQM67980.1"/>
    </source>
</evidence>
<keyword evidence="1" id="KW-0732">Signal</keyword>
<dbReference type="RefSeq" id="WP_221635241.1">
    <property type="nucleotide sequence ID" value="NZ_VFPO01000001.1"/>
</dbReference>
<feature type="chain" id="PRO_5039014396" description="Alpha/beta hydrolase family protein" evidence="1">
    <location>
        <begin position="37"/>
        <end position="590"/>
    </location>
</feature>
<keyword evidence="3" id="KW-1185">Reference proteome</keyword>
<feature type="signal peptide" evidence="1">
    <location>
        <begin position="1"/>
        <end position="36"/>
    </location>
</feature>